<evidence type="ECO:0000256" key="1">
    <source>
        <dbReference type="SAM" id="MobiDB-lite"/>
    </source>
</evidence>
<reference evidence="2 3" key="1">
    <citation type="submission" date="2019-11" db="EMBL/GenBank/DDBJ databases">
        <title>Comparative genomics of hydrocarbon-degrading Desulfosarcina strains.</title>
        <authorList>
            <person name="Watanabe M."/>
            <person name="Kojima H."/>
            <person name="Fukui M."/>
        </authorList>
    </citation>
    <scope>NUCLEOTIDE SEQUENCE [LARGE SCALE GENOMIC DNA]</scope>
    <source>
        <strain evidence="2 3">PP31</strain>
    </source>
</reference>
<sequence length="229" mass="26369">MTIRYLEDSKNVPGDPNDKASSSRLDIKHVHNLNERTKELDCLYRAINLLGIAEHGSLEKAIQQVADLIPSGLQFPKVACSRIVIGEQEYRSERYVHSRWLLIADILADEENVGSLEVAYVEMRPDSFKGPFLEEEVFLLNAVACLIGQTIYRKKLIDERNEHFKHLERIYQKVLRGFIPICASCKSIRDEKGAWHQLEAYVQKRTEATFSHGICPECYKKLYPYLSGR</sequence>
<organism evidence="2 3">
    <name type="scientific">Desulfosarcina widdelii</name>
    <dbReference type="NCBI Taxonomy" id="947919"/>
    <lineage>
        <taxon>Bacteria</taxon>
        <taxon>Pseudomonadati</taxon>
        <taxon>Thermodesulfobacteriota</taxon>
        <taxon>Desulfobacteria</taxon>
        <taxon>Desulfobacterales</taxon>
        <taxon>Desulfosarcinaceae</taxon>
        <taxon>Desulfosarcina</taxon>
    </lineage>
</organism>
<accession>A0A5K7YZ38</accession>
<dbReference type="AlphaFoldDB" id="A0A5K7YZ38"/>
<proteinExistence type="predicted"/>
<feature type="compositionally biased region" description="Basic and acidic residues" evidence="1">
    <location>
        <begin position="1"/>
        <end position="10"/>
    </location>
</feature>
<dbReference type="KEGG" id="dwd:DSCW_06100"/>
<gene>
    <name evidence="2" type="ORF">DSCW_06100</name>
</gene>
<name>A0A5K7YZ38_9BACT</name>
<protein>
    <submittedName>
        <fullName evidence="2">Uncharacterized protein</fullName>
    </submittedName>
</protein>
<dbReference type="Proteomes" id="UP000427769">
    <property type="component" value="Chromosome"/>
</dbReference>
<keyword evidence="3" id="KW-1185">Reference proteome</keyword>
<evidence type="ECO:0000313" key="2">
    <source>
        <dbReference type="EMBL" id="BBO73193.1"/>
    </source>
</evidence>
<dbReference type="OrthoDB" id="6231at2"/>
<evidence type="ECO:0000313" key="3">
    <source>
        <dbReference type="Proteomes" id="UP000427769"/>
    </source>
</evidence>
<dbReference type="EMBL" id="AP021875">
    <property type="protein sequence ID" value="BBO73193.1"/>
    <property type="molecule type" value="Genomic_DNA"/>
</dbReference>
<feature type="region of interest" description="Disordered" evidence="1">
    <location>
        <begin position="1"/>
        <end position="22"/>
    </location>
</feature>
<dbReference type="RefSeq" id="WP_155302321.1">
    <property type="nucleotide sequence ID" value="NZ_AP021875.1"/>
</dbReference>